<evidence type="ECO:0000256" key="4">
    <source>
        <dbReference type="ARBA" id="ARBA00022840"/>
    </source>
</evidence>
<dbReference type="Gene3D" id="3.40.50.20">
    <property type="match status" value="1"/>
</dbReference>
<keyword evidence="2 5" id="KW-0547">Nucleotide-binding</keyword>
<dbReference type="NCBIfam" id="TIGR01161">
    <property type="entry name" value="purK"/>
    <property type="match status" value="1"/>
</dbReference>
<organism evidence="8 9">
    <name type="scientific">Permianibacter aggregans</name>
    <dbReference type="NCBI Taxonomy" id="1510150"/>
    <lineage>
        <taxon>Bacteria</taxon>
        <taxon>Pseudomonadati</taxon>
        <taxon>Pseudomonadota</taxon>
        <taxon>Gammaproteobacteria</taxon>
        <taxon>Pseudomonadales</taxon>
        <taxon>Pseudomonadaceae</taxon>
        <taxon>Permianibacter</taxon>
    </lineage>
</organism>
<comment type="caution">
    <text evidence="8">The sequence shown here is derived from an EMBL/GenBank/DDBJ whole genome shotgun (WGS) entry which is preliminary data.</text>
</comment>
<comment type="function">
    <text evidence="6">Catalyzes the ATP-dependent conversion of 5-aminoimidazole ribonucleotide (AIR) and HCO(3)- to N5-carboxyaminoimidazole ribonucleotide (N5-CAIR).</text>
</comment>
<evidence type="ECO:0000256" key="6">
    <source>
        <dbReference type="RuleBase" id="RU361200"/>
    </source>
</evidence>
<dbReference type="SUPFAM" id="SSF56059">
    <property type="entry name" value="Glutathione synthetase ATP-binding domain-like"/>
    <property type="match status" value="1"/>
</dbReference>
<dbReference type="InterPro" id="IPR005875">
    <property type="entry name" value="PurK"/>
</dbReference>
<evidence type="ECO:0000313" key="8">
    <source>
        <dbReference type="EMBL" id="TDQ41972.1"/>
    </source>
</evidence>
<dbReference type="EMBL" id="SNYM01000036">
    <property type="protein sequence ID" value="TDQ41972.1"/>
    <property type="molecule type" value="Genomic_DNA"/>
</dbReference>
<dbReference type="NCBIfam" id="NF004679">
    <property type="entry name" value="PRK06019.1-5"/>
    <property type="match status" value="1"/>
</dbReference>
<reference evidence="8 9" key="1">
    <citation type="submission" date="2019-03" db="EMBL/GenBank/DDBJ databases">
        <title>Genomic Encyclopedia of Type Strains, Phase IV (KMG-IV): sequencing the most valuable type-strain genomes for metagenomic binning, comparative biology and taxonomic classification.</title>
        <authorList>
            <person name="Goeker M."/>
        </authorList>
    </citation>
    <scope>NUCLEOTIDE SEQUENCE [LARGE SCALE GENOMIC DNA]</scope>
    <source>
        <strain evidence="8 9">DSM 103792</strain>
    </source>
</reference>
<sequence length="372" mass="40760">MIIGVFGDGQLGQMMALAGIPLGHRFRFLGSDQHGPASSVGQWFDVNDAASRAAFLHGCDVLSTETENVPEHILKEFAASGIPFRPDAKAVSHSQDRLIEKSLFRSLGIPTPKFLAIQSEHDLELAADSMGLPLVIKTTRLGYDGKGQKWLRDKNDVKEVWALLGNAAPLIAEQAIPFARELSVVAVRSTSGDKRCYPLAENHHAHGILRVSVAPAPRLRPETEKAAFDYATRLLTHLDYVGVMALELFEMADGSLLANEMAPRVHNSGHWSQLGAEVSQFENHVRAITGMALGNTQASRPTAMVNVIGKHHDLAALAGQSGLQIHRYGKTEREARKLGHINLYAENYQDLNARVQALTPWLPDEPVRLTEE</sequence>
<dbReference type="GO" id="GO:0005524">
    <property type="term" value="F:ATP binding"/>
    <property type="evidence" value="ECO:0007669"/>
    <property type="project" value="UniProtKB-UniRule"/>
</dbReference>
<protein>
    <recommendedName>
        <fullName evidence="5 6">N5-carboxyaminoimidazole ribonucleotide synthase</fullName>
        <shortName evidence="5 6">N5-CAIR synthase</shortName>
        <ecNumber evidence="5 6">6.3.4.18</ecNumber>
    </recommendedName>
    <alternativeName>
        <fullName evidence="5 6">5-(carboxyamino)imidazole ribonucleotide synthetase</fullName>
    </alternativeName>
</protein>
<dbReference type="FunFam" id="3.30.1490.20:FF:000015">
    <property type="entry name" value="N5-carboxyaminoimidazole ribonucleotide synthase"/>
    <property type="match status" value="1"/>
</dbReference>
<dbReference type="SUPFAM" id="SSF52440">
    <property type="entry name" value="PreATP-grasp domain"/>
    <property type="match status" value="1"/>
</dbReference>
<dbReference type="Pfam" id="PF22660">
    <property type="entry name" value="RS_preATP-grasp-like"/>
    <property type="match status" value="1"/>
</dbReference>
<dbReference type="RefSeq" id="WP_133593907.1">
    <property type="nucleotide sequence ID" value="NZ_CP037953.1"/>
</dbReference>
<evidence type="ECO:0000313" key="9">
    <source>
        <dbReference type="Proteomes" id="UP000295375"/>
    </source>
</evidence>
<dbReference type="OrthoDB" id="9804625at2"/>
<dbReference type="InterPro" id="IPR016185">
    <property type="entry name" value="PreATP-grasp_dom_sf"/>
</dbReference>
<evidence type="ECO:0000259" key="7">
    <source>
        <dbReference type="PROSITE" id="PS50975"/>
    </source>
</evidence>
<accession>A0A4R6U8C2</accession>
<feature type="binding site" evidence="5">
    <location>
        <position position="97"/>
    </location>
    <ligand>
        <name>ATP</name>
        <dbReference type="ChEBI" id="CHEBI:30616"/>
    </ligand>
</feature>
<keyword evidence="1 5" id="KW-0436">Ligase</keyword>
<keyword evidence="4 5" id="KW-0067">ATP-binding</keyword>
<feature type="binding site" evidence="5">
    <location>
        <begin position="259"/>
        <end position="260"/>
    </location>
    <ligand>
        <name>ATP</name>
        <dbReference type="ChEBI" id="CHEBI:30616"/>
    </ligand>
</feature>
<feature type="binding site" evidence="5">
    <location>
        <position position="137"/>
    </location>
    <ligand>
        <name>ATP</name>
        <dbReference type="ChEBI" id="CHEBI:30616"/>
    </ligand>
</feature>
<keyword evidence="9" id="KW-1185">Reference proteome</keyword>
<comment type="function">
    <text evidence="5">Catalyzes the ATP-dependent conversion of 5-aminoimidazole ribonucleotide (AIR) and HCO(3)(-) to N5-carboxyaminoimidazole ribonucleotide (N5-CAIR).</text>
</comment>
<dbReference type="GO" id="GO:0006189">
    <property type="term" value="P:'de novo' IMP biosynthetic process"/>
    <property type="evidence" value="ECO:0007669"/>
    <property type="project" value="UniProtKB-UniRule"/>
</dbReference>
<feature type="binding site" evidence="5">
    <location>
        <begin position="173"/>
        <end position="176"/>
    </location>
    <ligand>
        <name>ATP</name>
        <dbReference type="ChEBI" id="CHEBI:30616"/>
    </ligand>
</feature>
<dbReference type="GO" id="GO:0034028">
    <property type="term" value="F:5-(carboxyamino)imidazole ribonucleotide synthase activity"/>
    <property type="evidence" value="ECO:0007669"/>
    <property type="project" value="UniProtKB-UniRule"/>
</dbReference>
<dbReference type="PROSITE" id="PS50975">
    <property type="entry name" value="ATP_GRASP"/>
    <property type="match status" value="1"/>
</dbReference>
<dbReference type="GO" id="GO:0046872">
    <property type="term" value="F:metal ion binding"/>
    <property type="evidence" value="ECO:0007669"/>
    <property type="project" value="InterPro"/>
</dbReference>
<evidence type="ECO:0000256" key="2">
    <source>
        <dbReference type="ARBA" id="ARBA00022741"/>
    </source>
</evidence>
<feature type="binding site" evidence="5">
    <location>
        <position position="181"/>
    </location>
    <ligand>
        <name>ATP</name>
        <dbReference type="ChEBI" id="CHEBI:30616"/>
    </ligand>
</feature>
<keyword evidence="3 5" id="KW-0658">Purine biosynthesis</keyword>
<dbReference type="InterPro" id="IPR013815">
    <property type="entry name" value="ATP_grasp_subdomain_1"/>
</dbReference>
<evidence type="ECO:0000256" key="5">
    <source>
        <dbReference type="HAMAP-Rule" id="MF_01928"/>
    </source>
</evidence>
<dbReference type="EC" id="6.3.4.18" evidence="5 6"/>
<dbReference type="GO" id="GO:0004638">
    <property type="term" value="F:phosphoribosylaminoimidazole carboxylase activity"/>
    <property type="evidence" value="ECO:0007669"/>
    <property type="project" value="InterPro"/>
</dbReference>
<dbReference type="Pfam" id="PF02222">
    <property type="entry name" value="ATP-grasp"/>
    <property type="match status" value="1"/>
</dbReference>
<dbReference type="HAMAP" id="MF_01928">
    <property type="entry name" value="PurK"/>
    <property type="match status" value="1"/>
</dbReference>
<dbReference type="InterPro" id="IPR011054">
    <property type="entry name" value="Rudment_hybrid_motif"/>
</dbReference>
<dbReference type="Gene3D" id="3.30.1490.20">
    <property type="entry name" value="ATP-grasp fold, A domain"/>
    <property type="match status" value="1"/>
</dbReference>
<dbReference type="InterPro" id="IPR011761">
    <property type="entry name" value="ATP-grasp"/>
</dbReference>
<evidence type="ECO:0000256" key="1">
    <source>
        <dbReference type="ARBA" id="ARBA00022598"/>
    </source>
</evidence>
<dbReference type="Pfam" id="PF17769">
    <property type="entry name" value="PurK_C"/>
    <property type="match status" value="1"/>
</dbReference>
<comment type="pathway">
    <text evidence="5 6">Purine metabolism; IMP biosynthesis via de novo pathway; 5-amino-1-(5-phospho-D-ribosyl)imidazole-4-carboxylate from 5-amino-1-(5-phospho-D-ribosyl)imidazole (N5-CAIR route): step 1/2.</text>
</comment>
<dbReference type="GO" id="GO:0005829">
    <property type="term" value="C:cytosol"/>
    <property type="evidence" value="ECO:0007669"/>
    <property type="project" value="TreeGrafter"/>
</dbReference>
<dbReference type="PANTHER" id="PTHR11609">
    <property type="entry name" value="PURINE BIOSYNTHESIS PROTEIN 6/7, PUR6/7"/>
    <property type="match status" value="1"/>
</dbReference>
<dbReference type="PANTHER" id="PTHR11609:SF5">
    <property type="entry name" value="PHOSPHORIBOSYLAMINOIMIDAZOLE CARBOXYLASE"/>
    <property type="match status" value="1"/>
</dbReference>
<proteinExistence type="inferred from homology"/>
<feature type="domain" description="ATP-grasp" evidence="7">
    <location>
        <begin position="101"/>
        <end position="289"/>
    </location>
</feature>
<gene>
    <name evidence="5 6" type="primary">purK</name>
    <name evidence="8" type="ORF">EV696_13615</name>
</gene>
<dbReference type="InterPro" id="IPR040686">
    <property type="entry name" value="PurK_C"/>
</dbReference>
<feature type="binding site" evidence="5">
    <location>
        <begin position="142"/>
        <end position="148"/>
    </location>
    <ligand>
        <name>ATP</name>
        <dbReference type="ChEBI" id="CHEBI:30616"/>
    </ligand>
</feature>
<name>A0A4R6U8C2_9GAMM</name>
<dbReference type="Proteomes" id="UP000295375">
    <property type="component" value="Unassembled WGS sequence"/>
</dbReference>
<dbReference type="SUPFAM" id="SSF51246">
    <property type="entry name" value="Rudiment single hybrid motif"/>
    <property type="match status" value="1"/>
</dbReference>
<dbReference type="InterPro" id="IPR054350">
    <property type="entry name" value="PurT/PurK_preATP-grasp"/>
</dbReference>
<evidence type="ECO:0000256" key="3">
    <source>
        <dbReference type="ARBA" id="ARBA00022755"/>
    </source>
</evidence>
<dbReference type="InterPro" id="IPR003135">
    <property type="entry name" value="ATP-grasp_carboxylate-amine"/>
</dbReference>
<comment type="catalytic activity">
    <reaction evidence="5 6">
        <text>5-amino-1-(5-phospho-beta-D-ribosyl)imidazole + hydrogencarbonate + ATP = 5-carboxyamino-1-(5-phospho-D-ribosyl)imidazole + ADP + phosphate + 2 H(+)</text>
        <dbReference type="Rhea" id="RHEA:19317"/>
        <dbReference type="ChEBI" id="CHEBI:15378"/>
        <dbReference type="ChEBI" id="CHEBI:17544"/>
        <dbReference type="ChEBI" id="CHEBI:30616"/>
        <dbReference type="ChEBI" id="CHEBI:43474"/>
        <dbReference type="ChEBI" id="CHEBI:58730"/>
        <dbReference type="ChEBI" id="CHEBI:137981"/>
        <dbReference type="ChEBI" id="CHEBI:456216"/>
        <dbReference type="EC" id="6.3.4.18"/>
    </reaction>
</comment>
<dbReference type="AlphaFoldDB" id="A0A4R6U8C2"/>
<dbReference type="Gene3D" id="3.30.470.20">
    <property type="entry name" value="ATP-grasp fold, B domain"/>
    <property type="match status" value="1"/>
</dbReference>
<comment type="subunit">
    <text evidence="5 6">Homodimer.</text>
</comment>
<comment type="similarity">
    <text evidence="5 6">Belongs to the PurK/PurT family.</text>
</comment>
<feature type="binding site" evidence="5">
    <location>
        <position position="204"/>
    </location>
    <ligand>
        <name>ATP</name>
        <dbReference type="ChEBI" id="CHEBI:30616"/>
    </ligand>
</feature>
<dbReference type="UniPathway" id="UPA00074">
    <property type="reaction ID" value="UER00942"/>
</dbReference>